<dbReference type="Proteomes" id="UP000887580">
    <property type="component" value="Unplaced"/>
</dbReference>
<evidence type="ECO:0000313" key="1">
    <source>
        <dbReference type="Proteomes" id="UP000887580"/>
    </source>
</evidence>
<reference evidence="2" key="1">
    <citation type="submission" date="2022-11" db="UniProtKB">
        <authorList>
            <consortium name="WormBaseParasite"/>
        </authorList>
    </citation>
    <scope>IDENTIFICATION</scope>
</reference>
<sequence>MNTSLSQQQQQSADELQKKLIRDEEWLKDLKDCLGKSENIRGNICSILDNFQDRIGRLNETIAPLHEKTSVIQRKQQNVKKLMTIIDASIQFFGKSMELENTVRDGSPSHLDDFLEKMESLKEAMSFFKTHQTYASKKENMQQTFESGCSCLETEFGSLIKSETQVLDPIKIIECLDEDYEILSFRLTNLKTIKNVEKLNKIAKWMLKNGNISTIREKYANYRSENIHKTLKMIVDQQSGSLTPAQRQTRAAFLKLAIKKATGRSGDKVGEAGDVQKDATINSALLLLSAFLILSQLETDVCTAIFEDVSEVANVFRETIAKPLRNVLEKCTIILEQYEGSFAGMLLMAKFSIRNSNQLHTLSTNVDCEQLYVTFNQQVFRKSSQLISDFIDKLSNDHSRFVPEDGNVHQITSNTLKFLNILAKNRPTVNQILEITVTGGKSTAAHFFAQILAALGINLKNKASTYPDESLSALFMLNNLNYVHGCLQDENVQIILGERSEQLASFYRTEITEYLTKYLRSWTRISSIFSSFDSDKRAIKAFYSTFNKEFDAIIEAQKFYTISDPRMVVEIRRKVKELVLRPYQDFCNQHSSEVYTIDRQLKYDVKSVEIIIDRLFSNS</sequence>
<evidence type="ECO:0000313" key="2">
    <source>
        <dbReference type="WBParaSite" id="PS1159_v2.g13486.t1"/>
    </source>
</evidence>
<name>A0AC35F3F8_9BILA</name>
<proteinExistence type="predicted"/>
<accession>A0AC35F3F8</accession>
<organism evidence="1 2">
    <name type="scientific">Panagrolaimus sp. PS1159</name>
    <dbReference type="NCBI Taxonomy" id="55785"/>
    <lineage>
        <taxon>Eukaryota</taxon>
        <taxon>Metazoa</taxon>
        <taxon>Ecdysozoa</taxon>
        <taxon>Nematoda</taxon>
        <taxon>Chromadorea</taxon>
        <taxon>Rhabditida</taxon>
        <taxon>Tylenchina</taxon>
        <taxon>Panagrolaimomorpha</taxon>
        <taxon>Panagrolaimoidea</taxon>
        <taxon>Panagrolaimidae</taxon>
        <taxon>Panagrolaimus</taxon>
    </lineage>
</organism>
<protein>
    <submittedName>
        <fullName evidence="2">Exocyst complex component 7</fullName>
    </submittedName>
</protein>
<dbReference type="WBParaSite" id="PS1159_v2.g13486.t1">
    <property type="protein sequence ID" value="PS1159_v2.g13486.t1"/>
    <property type="gene ID" value="PS1159_v2.g13486"/>
</dbReference>